<keyword evidence="2" id="KW-1185">Reference proteome</keyword>
<proteinExistence type="predicted"/>
<accession>A0A2T0LAA8</accession>
<gene>
    <name evidence="1" type="ORF">CLV97_13911</name>
</gene>
<dbReference type="RefSeq" id="WP_106346653.1">
    <property type="nucleotide sequence ID" value="NZ_PVNE01000039.1"/>
</dbReference>
<dbReference type="Proteomes" id="UP000237797">
    <property type="component" value="Unassembled WGS sequence"/>
</dbReference>
<organism evidence="1 2">
    <name type="scientific">Planifilum fimeticola</name>
    <dbReference type="NCBI Taxonomy" id="201975"/>
    <lineage>
        <taxon>Bacteria</taxon>
        <taxon>Bacillati</taxon>
        <taxon>Bacillota</taxon>
        <taxon>Bacilli</taxon>
        <taxon>Bacillales</taxon>
        <taxon>Thermoactinomycetaceae</taxon>
        <taxon>Planifilum</taxon>
    </lineage>
</organism>
<reference evidence="1 2" key="1">
    <citation type="submission" date="2018-03" db="EMBL/GenBank/DDBJ databases">
        <title>Genomic Encyclopedia of Archaeal and Bacterial Type Strains, Phase II (KMG-II): from individual species to whole genera.</title>
        <authorList>
            <person name="Goeker M."/>
        </authorList>
    </citation>
    <scope>NUCLEOTIDE SEQUENCE [LARGE SCALE GENOMIC DNA]</scope>
    <source>
        <strain evidence="1 2">DSM 44946</strain>
    </source>
</reference>
<comment type="caution">
    <text evidence="1">The sequence shown here is derived from an EMBL/GenBank/DDBJ whole genome shotgun (WGS) entry which is preliminary data.</text>
</comment>
<dbReference type="EMBL" id="PVNE01000039">
    <property type="protein sequence ID" value="PRX38691.1"/>
    <property type="molecule type" value="Genomic_DNA"/>
</dbReference>
<protein>
    <submittedName>
        <fullName evidence="1">YhzD-like protein</fullName>
    </submittedName>
</protein>
<sequence length="66" mass="7584">MYHVTVFDDEGKKLFDEPLQAENDVEAREKGLALLAEKEYQNHPYRIVHTSGRLVSFNSHKGKAPK</sequence>
<dbReference type="AlphaFoldDB" id="A0A2T0LAA8"/>
<dbReference type="InterPro" id="IPR025544">
    <property type="entry name" value="YhzD"/>
</dbReference>
<name>A0A2T0LAA8_9BACL</name>
<evidence type="ECO:0000313" key="2">
    <source>
        <dbReference type="Proteomes" id="UP000237797"/>
    </source>
</evidence>
<evidence type="ECO:0000313" key="1">
    <source>
        <dbReference type="EMBL" id="PRX38691.1"/>
    </source>
</evidence>
<dbReference type="Pfam" id="PF14120">
    <property type="entry name" value="YhzD"/>
    <property type="match status" value="1"/>
</dbReference>
<dbReference type="OrthoDB" id="2990504at2"/>